<evidence type="ECO:0000256" key="6">
    <source>
        <dbReference type="ARBA" id="ARBA00022989"/>
    </source>
</evidence>
<feature type="transmembrane region" description="Helical" evidence="9">
    <location>
        <begin position="316"/>
        <end position="341"/>
    </location>
</feature>
<protein>
    <submittedName>
        <fullName evidence="10">AI-2E family transporter</fullName>
    </submittedName>
</protein>
<name>A0A8I0K2K3_9ACTN</name>
<evidence type="ECO:0000256" key="1">
    <source>
        <dbReference type="ARBA" id="ARBA00004651"/>
    </source>
</evidence>
<feature type="transmembrane region" description="Helical" evidence="9">
    <location>
        <begin position="233"/>
        <end position="261"/>
    </location>
</feature>
<sequence length="377" mass="39249">MSSESRGAGRYAIPIGVEIAAAWAWRLVLIGAAGYLLIRVLGYFSEVTVPIAIAALLAALTVGAVDWLARHGVPRLAAALTVVLGLLLTVIGLIGVVGQQLSTQFDDLRDSVIEGIDQVQNWARTGPLDLSDRQLDNWIDRLEKAISSSDSAIFSQATEVGVQIGHFVAGFLVTFFTLFFFLYEGARIWGWIVRLFPRVARERVHSSGHAAWGSLTAFVRATVLVALADAVGIAGVALILQVPLAAAIGVLVFLGAFIPIIGATLSGLVAVLVALVAQGPVTALVMLAGVIAVQQIEAHVLQPFLMGHIVALHPLAILLVIATGLVAGGIVGALLAVPLAACVNTIVRHLAAGDPPDTDGLLGEESRDLGNPPAAPA</sequence>
<dbReference type="InterPro" id="IPR002549">
    <property type="entry name" value="AI-2E-like"/>
</dbReference>
<evidence type="ECO:0000256" key="9">
    <source>
        <dbReference type="SAM" id="Phobius"/>
    </source>
</evidence>
<dbReference type="EMBL" id="JACTVM010000001">
    <property type="protein sequence ID" value="MBC9225955.1"/>
    <property type="molecule type" value="Genomic_DNA"/>
</dbReference>
<keyword evidence="7 9" id="KW-0472">Membrane</keyword>
<feature type="transmembrane region" description="Helical" evidence="9">
    <location>
        <begin position="268"/>
        <end position="296"/>
    </location>
</feature>
<dbReference type="PANTHER" id="PTHR21716:SF53">
    <property type="entry name" value="PERMEASE PERM-RELATED"/>
    <property type="match status" value="1"/>
</dbReference>
<evidence type="ECO:0000256" key="8">
    <source>
        <dbReference type="SAM" id="MobiDB-lite"/>
    </source>
</evidence>
<accession>A0A8I0K2K3</accession>
<dbReference type="RefSeq" id="WP_187768956.1">
    <property type="nucleotide sequence ID" value="NZ_JACTVM010000001.1"/>
</dbReference>
<feature type="transmembrane region" description="Helical" evidence="9">
    <location>
        <begin position="164"/>
        <end position="183"/>
    </location>
</feature>
<dbReference type="GO" id="GO:0005886">
    <property type="term" value="C:plasma membrane"/>
    <property type="evidence" value="ECO:0007669"/>
    <property type="project" value="UniProtKB-SubCell"/>
</dbReference>
<keyword evidence="6 9" id="KW-1133">Transmembrane helix</keyword>
<dbReference type="AlphaFoldDB" id="A0A8I0K2K3"/>
<dbReference type="Pfam" id="PF01594">
    <property type="entry name" value="AI-2E_transport"/>
    <property type="match status" value="1"/>
</dbReference>
<evidence type="ECO:0000256" key="7">
    <source>
        <dbReference type="ARBA" id="ARBA00023136"/>
    </source>
</evidence>
<proteinExistence type="inferred from homology"/>
<feature type="region of interest" description="Disordered" evidence="8">
    <location>
        <begin position="357"/>
        <end position="377"/>
    </location>
</feature>
<keyword evidence="5 9" id="KW-0812">Transmembrane</keyword>
<comment type="caution">
    <text evidence="10">The sequence shown here is derived from an EMBL/GenBank/DDBJ whole genome shotgun (WGS) entry which is preliminary data.</text>
</comment>
<feature type="transmembrane region" description="Helical" evidence="9">
    <location>
        <begin position="49"/>
        <end position="69"/>
    </location>
</feature>
<dbReference type="GO" id="GO:0055085">
    <property type="term" value="P:transmembrane transport"/>
    <property type="evidence" value="ECO:0007669"/>
    <property type="project" value="TreeGrafter"/>
</dbReference>
<comment type="subcellular location">
    <subcellularLocation>
        <location evidence="1">Cell membrane</location>
        <topology evidence="1">Multi-pass membrane protein</topology>
    </subcellularLocation>
</comment>
<feature type="transmembrane region" description="Helical" evidence="9">
    <location>
        <begin position="76"/>
        <end position="98"/>
    </location>
</feature>
<evidence type="ECO:0000313" key="11">
    <source>
        <dbReference type="Proteomes" id="UP000620591"/>
    </source>
</evidence>
<evidence type="ECO:0000256" key="2">
    <source>
        <dbReference type="ARBA" id="ARBA00009773"/>
    </source>
</evidence>
<dbReference type="Proteomes" id="UP000620591">
    <property type="component" value="Unassembled WGS sequence"/>
</dbReference>
<gene>
    <name evidence="10" type="ORF">IBG24_06490</name>
</gene>
<evidence type="ECO:0000256" key="5">
    <source>
        <dbReference type="ARBA" id="ARBA00022692"/>
    </source>
</evidence>
<reference evidence="10" key="1">
    <citation type="submission" date="2020-09" db="EMBL/GenBank/DDBJ databases">
        <title>Novel species in genus Aeromicrobium.</title>
        <authorList>
            <person name="Zhang G."/>
        </authorList>
    </citation>
    <scope>NUCLEOTIDE SEQUENCE</scope>
    <source>
        <strain evidence="10">Zg-636</strain>
    </source>
</reference>
<organism evidence="10 11">
    <name type="scientific">Aeromicrobium senzhongii</name>
    <dbReference type="NCBI Taxonomy" id="2663859"/>
    <lineage>
        <taxon>Bacteria</taxon>
        <taxon>Bacillati</taxon>
        <taxon>Actinomycetota</taxon>
        <taxon>Actinomycetes</taxon>
        <taxon>Propionibacteriales</taxon>
        <taxon>Nocardioidaceae</taxon>
        <taxon>Aeromicrobium</taxon>
    </lineage>
</organism>
<dbReference type="PANTHER" id="PTHR21716">
    <property type="entry name" value="TRANSMEMBRANE PROTEIN"/>
    <property type="match status" value="1"/>
</dbReference>
<keyword evidence="3" id="KW-0813">Transport</keyword>
<evidence type="ECO:0000313" key="10">
    <source>
        <dbReference type="EMBL" id="MBC9225955.1"/>
    </source>
</evidence>
<keyword evidence="4" id="KW-1003">Cell membrane</keyword>
<comment type="similarity">
    <text evidence="2">Belongs to the autoinducer-2 exporter (AI-2E) (TC 2.A.86) family.</text>
</comment>
<feature type="transmembrane region" description="Helical" evidence="9">
    <location>
        <begin position="12"/>
        <end position="37"/>
    </location>
</feature>
<evidence type="ECO:0000256" key="3">
    <source>
        <dbReference type="ARBA" id="ARBA00022448"/>
    </source>
</evidence>
<evidence type="ECO:0000256" key="4">
    <source>
        <dbReference type="ARBA" id="ARBA00022475"/>
    </source>
</evidence>